<evidence type="ECO:0000256" key="5">
    <source>
        <dbReference type="ARBA" id="ARBA00022427"/>
    </source>
</evidence>
<feature type="region of interest" description="Disordered" evidence="17">
    <location>
        <begin position="140"/>
        <end position="174"/>
    </location>
</feature>
<dbReference type="PROSITE" id="PS51022">
    <property type="entry name" value="L27"/>
    <property type="match status" value="2"/>
</dbReference>
<evidence type="ECO:0000256" key="4">
    <source>
        <dbReference type="ARBA" id="ARBA00007014"/>
    </source>
</evidence>
<dbReference type="SUPFAM" id="SSF101288">
    <property type="entry name" value="L27 domain"/>
    <property type="match status" value="2"/>
</dbReference>
<dbReference type="CDD" id="cd00071">
    <property type="entry name" value="GMPK"/>
    <property type="match status" value="1"/>
</dbReference>
<dbReference type="Pfam" id="PF02828">
    <property type="entry name" value="L27"/>
    <property type="match status" value="1"/>
</dbReference>
<feature type="domain" description="PDZ" evidence="20">
    <location>
        <begin position="323"/>
        <end position="402"/>
    </location>
</feature>
<dbReference type="Pfam" id="PF00595">
    <property type="entry name" value="PDZ"/>
    <property type="match status" value="1"/>
</dbReference>
<keyword evidence="8" id="KW-0677">Repeat</keyword>
<reference evidence="22" key="1">
    <citation type="journal article" date="2017" name="BMC Dev. Biol.">
        <title>The asymmetric cell division machinery in the spiral-cleaving egg and embryo of the marine annelid Platynereis dumerilii.</title>
        <authorList>
            <person name="Nakama A.B."/>
            <person name="Chou H.C."/>
            <person name="Schneider S.Q."/>
        </authorList>
    </citation>
    <scope>NUCLEOTIDE SEQUENCE</scope>
</reference>
<dbReference type="InterPro" id="IPR004172">
    <property type="entry name" value="L27_dom"/>
</dbReference>
<keyword evidence="11" id="KW-0965">Cell junction</keyword>
<dbReference type="CDD" id="cd06798">
    <property type="entry name" value="PDZ_MPP5-like"/>
    <property type="match status" value="1"/>
</dbReference>
<dbReference type="InterPro" id="IPR035601">
    <property type="entry name" value="MPP5_SH3"/>
</dbReference>
<dbReference type="SUPFAM" id="SSF52540">
    <property type="entry name" value="P-loop containing nucleoside triphosphate hydrolases"/>
    <property type="match status" value="1"/>
</dbReference>
<dbReference type="SMART" id="SM00569">
    <property type="entry name" value="L27"/>
    <property type="match status" value="2"/>
</dbReference>
<dbReference type="InterPro" id="IPR001478">
    <property type="entry name" value="PDZ"/>
</dbReference>
<feature type="region of interest" description="Disordered" evidence="17">
    <location>
        <begin position="65"/>
        <end position="109"/>
    </location>
</feature>
<sequence>MDSAMVNGYINGRSNGLIHEHAGSHKMAAINSNQYMINQRSDDHINYDSDSDRRPHREMAIDVPENFIGQKKERPSYPPTLTKNSSPRKNPDQHPDQHVAPAQDATADEMQRIRKYQEDLRKRREEEERHLKEEEFLRTSMRGSKKLQSLEEQAQQPGFVNPTYEEDTESRPHSTAYPKKLLAVEDLFASLQNLQKQLRSAEDQKDVAQISKLFSNTRFQQALRIHNKMVEVNLQRHKLSPVADNSQELCGDVMNSLNAAHGHPVAEELRAILQTPNLKMLMYTHDHVATNRARLSASAPNEDDDQEYLYERVSQYNADSIKIVRLHKTAEPLGATVRNNGESVIVGRIVKGGAAEKSGLLHEGDEMLEINGIDIRGKSVNDVCDIMANMTGTLTFLIVPAQDYIADTLSSEPEDKVLHLRALFDYDPEDDIYIPCRELGISFQKRDILHVISQEDANWWQAYREGEDDQALAGLIPSKSFQEQREAMRQTIVNDSKSNKGKKKPFCHACRGGNKKKKQLYGTANDDAEAEDILTYEEVALYYPQPNRKRPIVLIGPPGVGRQELRSRLMTSDQERYGVAVPHTSRPPREDEKDGIDYHFVSRPILEQDIANQKFVEFGEYEKNLYGTSLNAIRAVVQAGKICILNLHPQSLRILKNSDLKPYIVFIAAPNIDKLRTNRIKEKVKFTEVELKEIIEHSRELEENYGHYFDYIIVNFDLDKAYNELLQEINHLEVEPQWVPAQWVL</sequence>
<accession>A0A2H5BFC5</accession>
<evidence type="ECO:0000313" key="22">
    <source>
        <dbReference type="EMBL" id="AUG84432.1"/>
    </source>
</evidence>
<evidence type="ECO:0000256" key="1">
    <source>
        <dbReference type="ARBA" id="ARBA00004202"/>
    </source>
</evidence>
<dbReference type="Pfam" id="PF07653">
    <property type="entry name" value="SH3_2"/>
    <property type="match status" value="1"/>
</dbReference>
<evidence type="ECO:0000256" key="16">
    <source>
        <dbReference type="SAM" id="Coils"/>
    </source>
</evidence>
<dbReference type="GO" id="GO:0005524">
    <property type="term" value="F:ATP binding"/>
    <property type="evidence" value="ECO:0007669"/>
    <property type="project" value="UniProtKB-KW"/>
</dbReference>
<evidence type="ECO:0000256" key="11">
    <source>
        <dbReference type="ARBA" id="ARBA00022949"/>
    </source>
</evidence>
<feature type="compositionally biased region" description="Polar residues" evidence="17">
    <location>
        <begin position="79"/>
        <end position="88"/>
    </location>
</feature>
<evidence type="ECO:0000259" key="18">
    <source>
        <dbReference type="PROSITE" id="PS50002"/>
    </source>
</evidence>
<dbReference type="Pfam" id="PF09060">
    <property type="entry name" value="L27_N"/>
    <property type="match status" value="1"/>
</dbReference>
<dbReference type="InterPro" id="IPR008144">
    <property type="entry name" value="Guanylate_kin-like_dom"/>
</dbReference>
<dbReference type="PROSITE" id="PS00856">
    <property type="entry name" value="GUANYLATE_KINASE_1"/>
    <property type="match status" value="1"/>
</dbReference>
<keyword evidence="16" id="KW-0175">Coiled coil</keyword>
<dbReference type="InterPro" id="IPR027417">
    <property type="entry name" value="P-loop_NTPase"/>
</dbReference>
<dbReference type="InterPro" id="IPR036028">
    <property type="entry name" value="SH3-like_dom_sf"/>
</dbReference>
<dbReference type="SMART" id="SM00228">
    <property type="entry name" value="PDZ"/>
    <property type="match status" value="1"/>
</dbReference>
<dbReference type="InterPro" id="IPR008145">
    <property type="entry name" value="GK/Ca_channel_bsu"/>
</dbReference>
<keyword evidence="6 15" id="KW-0728">SH3 domain</keyword>
<evidence type="ECO:0000259" key="21">
    <source>
        <dbReference type="PROSITE" id="PS51022"/>
    </source>
</evidence>
<organism evidence="22">
    <name type="scientific">Platynereis dumerilii</name>
    <name type="common">Dumeril's clam worm</name>
    <dbReference type="NCBI Taxonomy" id="6359"/>
    <lineage>
        <taxon>Eukaryota</taxon>
        <taxon>Metazoa</taxon>
        <taxon>Spiralia</taxon>
        <taxon>Lophotrochozoa</taxon>
        <taxon>Annelida</taxon>
        <taxon>Polychaeta</taxon>
        <taxon>Errantia</taxon>
        <taxon>Phyllodocida</taxon>
        <taxon>Nereididae</taxon>
        <taxon>Platynereis</taxon>
    </lineage>
</organism>
<dbReference type="PROSITE" id="PS50106">
    <property type="entry name" value="PDZ"/>
    <property type="match status" value="1"/>
</dbReference>
<dbReference type="CDD" id="cd12036">
    <property type="entry name" value="SH3_MPP5"/>
    <property type="match status" value="1"/>
</dbReference>
<keyword evidence="9" id="KW-0547">Nucleotide-binding</keyword>
<evidence type="ECO:0000256" key="14">
    <source>
        <dbReference type="ARBA" id="ARBA00031033"/>
    </source>
</evidence>
<dbReference type="InterPro" id="IPR001452">
    <property type="entry name" value="SH3_domain"/>
</dbReference>
<evidence type="ECO:0000256" key="10">
    <source>
        <dbReference type="ARBA" id="ARBA00022840"/>
    </source>
</evidence>
<keyword evidence="12" id="KW-0472">Membrane</keyword>
<evidence type="ECO:0000256" key="15">
    <source>
        <dbReference type="PROSITE-ProRule" id="PRU00192"/>
    </source>
</evidence>
<keyword evidence="7" id="KW-1003">Cell membrane</keyword>
<dbReference type="AlphaFoldDB" id="A0A2H5BFC5"/>
<dbReference type="Gene3D" id="2.30.30.40">
    <property type="entry name" value="SH3 Domains"/>
    <property type="match status" value="1"/>
</dbReference>
<evidence type="ECO:0000256" key="9">
    <source>
        <dbReference type="ARBA" id="ARBA00022741"/>
    </source>
</evidence>
<dbReference type="SUPFAM" id="SSF50044">
    <property type="entry name" value="SH3-domain"/>
    <property type="match status" value="1"/>
</dbReference>
<dbReference type="FunFam" id="2.30.42.10:FF:000088">
    <property type="entry name" value="MAGUK p55 subfamily member 5"/>
    <property type="match status" value="1"/>
</dbReference>
<dbReference type="Gene3D" id="3.40.50.300">
    <property type="entry name" value="P-loop containing nucleotide triphosphate hydrolases"/>
    <property type="match status" value="1"/>
</dbReference>
<dbReference type="InterPro" id="IPR036034">
    <property type="entry name" value="PDZ_sf"/>
</dbReference>
<evidence type="ECO:0000259" key="19">
    <source>
        <dbReference type="PROSITE" id="PS50052"/>
    </source>
</evidence>
<evidence type="ECO:0000256" key="2">
    <source>
        <dbReference type="ARBA" id="ARBA00004221"/>
    </source>
</evidence>
<dbReference type="SUPFAM" id="SSF50156">
    <property type="entry name" value="PDZ domain-like"/>
    <property type="match status" value="1"/>
</dbReference>
<dbReference type="SMART" id="SM00326">
    <property type="entry name" value="SH3"/>
    <property type="match status" value="1"/>
</dbReference>
<evidence type="ECO:0000256" key="8">
    <source>
        <dbReference type="ARBA" id="ARBA00022737"/>
    </source>
</evidence>
<evidence type="ECO:0000256" key="7">
    <source>
        <dbReference type="ARBA" id="ARBA00022475"/>
    </source>
</evidence>
<protein>
    <recommendedName>
        <fullName evidence="13">Protein PALS1</fullName>
    </recommendedName>
    <alternativeName>
        <fullName evidence="14">Protein associated with Lin-7 1</fullName>
    </alternativeName>
</protein>
<dbReference type="Gene3D" id="1.10.287.650">
    <property type="entry name" value="L27 domain"/>
    <property type="match status" value="2"/>
</dbReference>
<dbReference type="InterPro" id="IPR015145">
    <property type="entry name" value="L27_N"/>
</dbReference>
<comment type="subcellular location">
    <subcellularLocation>
        <location evidence="2">Apical cell membrane</location>
    </subcellularLocation>
    <subcellularLocation>
        <location evidence="3">Cell junction</location>
        <location evidence="3">Tight junction</location>
    </subcellularLocation>
    <subcellularLocation>
        <location evidence="1">Cell membrane</location>
        <topology evidence="1">Peripheral membrane protein</topology>
    </subcellularLocation>
</comment>
<dbReference type="Gene3D" id="2.30.42.10">
    <property type="match status" value="1"/>
</dbReference>
<feature type="coiled-coil region" evidence="16">
    <location>
        <begin position="684"/>
        <end position="735"/>
    </location>
</feature>
<dbReference type="FunFam" id="3.30.63.10:FF:000002">
    <property type="entry name" value="Guanylate kinase 1"/>
    <property type="match status" value="1"/>
</dbReference>
<dbReference type="InterPro" id="IPR036892">
    <property type="entry name" value="L27_dom_sf"/>
</dbReference>
<evidence type="ECO:0000256" key="3">
    <source>
        <dbReference type="ARBA" id="ARBA00004435"/>
    </source>
</evidence>
<feature type="domain" description="L27" evidence="21">
    <location>
        <begin position="180"/>
        <end position="237"/>
    </location>
</feature>
<dbReference type="PROSITE" id="PS50002">
    <property type="entry name" value="SH3"/>
    <property type="match status" value="1"/>
</dbReference>
<evidence type="ECO:0000256" key="12">
    <source>
        <dbReference type="ARBA" id="ARBA00023136"/>
    </source>
</evidence>
<evidence type="ECO:0000256" key="13">
    <source>
        <dbReference type="ARBA" id="ARBA00024392"/>
    </source>
</evidence>
<evidence type="ECO:0000259" key="20">
    <source>
        <dbReference type="PROSITE" id="PS50106"/>
    </source>
</evidence>
<dbReference type="GO" id="GO:0005923">
    <property type="term" value="C:bicellular tight junction"/>
    <property type="evidence" value="ECO:0007669"/>
    <property type="project" value="UniProtKB-SubCell"/>
</dbReference>
<keyword evidence="10" id="KW-0067">ATP-binding</keyword>
<feature type="domain" description="L27" evidence="21">
    <location>
        <begin position="239"/>
        <end position="296"/>
    </location>
</feature>
<comment type="similarity">
    <text evidence="4">Belongs to the MAGUK family.</text>
</comment>
<dbReference type="InterPro" id="IPR050716">
    <property type="entry name" value="MAGUK"/>
</dbReference>
<keyword evidence="5" id="KW-0796">Tight junction</keyword>
<dbReference type="InterPro" id="IPR020590">
    <property type="entry name" value="Guanylate_kinase_CS"/>
</dbReference>
<dbReference type="SMART" id="SM00072">
    <property type="entry name" value="GuKc"/>
    <property type="match status" value="1"/>
</dbReference>
<feature type="domain" description="Guanylate kinase-like" evidence="19">
    <location>
        <begin position="549"/>
        <end position="730"/>
    </location>
</feature>
<dbReference type="Pfam" id="PF00625">
    <property type="entry name" value="Guanylate_kin"/>
    <property type="match status" value="1"/>
</dbReference>
<dbReference type="GO" id="GO:0016324">
    <property type="term" value="C:apical plasma membrane"/>
    <property type="evidence" value="ECO:0007669"/>
    <property type="project" value="UniProtKB-SubCell"/>
</dbReference>
<proteinExistence type="evidence at transcript level"/>
<feature type="compositionally biased region" description="Polar residues" evidence="17">
    <location>
        <begin position="146"/>
        <end position="158"/>
    </location>
</feature>
<dbReference type="EMBL" id="MG197682">
    <property type="protein sequence ID" value="AUG84432.1"/>
    <property type="molecule type" value="mRNA"/>
</dbReference>
<name>A0A2H5BFC5_PLADU</name>
<evidence type="ECO:0000256" key="17">
    <source>
        <dbReference type="SAM" id="MobiDB-lite"/>
    </source>
</evidence>
<dbReference type="PROSITE" id="PS50052">
    <property type="entry name" value="GUANYLATE_KINASE_2"/>
    <property type="match status" value="1"/>
</dbReference>
<feature type="coiled-coil region" evidence="16">
    <location>
        <begin position="184"/>
        <end position="211"/>
    </location>
</feature>
<dbReference type="PANTHER" id="PTHR23122">
    <property type="entry name" value="MEMBRANE-ASSOCIATED GUANYLATE KINASE MAGUK"/>
    <property type="match status" value="1"/>
</dbReference>
<dbReference type="InterPro" id="IPR014775">
    <property type="entry name" value="L27_C"/>
</dbReference>
<feature type="domain" description="SH3" evidence="18">
    <location>
        <begin position="415"/>
        <end position="486"/>
    </location>
</feature>
<evidence type="ECO:0000256" key="6">
    <source>
        <dbReference type="ARBA" id="ARBA00022443"/>
    </source>
</evidence>